<dbReference type="RefSeq" id="XP_003321600.2">
    <property type="nucleotide sequence ID" value="XM_003321552.2"/>
</dbReference>
<reference key="1">
    <citation type="submission" date="2007-01" db="EMBL/GenBank/DDBJ databases">
        <title>The Genome Sequence of Puccinia graminis f. sp. tritici Strain CRL 75-36-700-3.</title>
        <authorList>
            <consortium name="The Broad Institute Genome Sequencing Platform"/>
            <person name="Birren B."/>
            <person name="Lander E."/>
            <person name="Galagan J."/>
            <person name="Nusbaum C."/>
            <person name="Devon K."/>
            <person name="Cuomo C."/>
            <person name="Jaffe D."/>
            <person name="Butler J."/>
            <person name="Alvarez P."/>
            <person name="Gnerre S."/>
            <person name="Grabherr M."/>
            <person name="Mauceli E."/>
            <person name="Brockman W."/>
            <person name="Young S."/>
            <person name="LaButti K."/>
            <person name="Sykes S."/>
            <person name="DeCaprio D."/>
            <person name="Crawford M."/>
            <person name="Koehrsen M."/>
            <person name="Engels R."/>
            <person name="Montgomery P."/>
            <person name="Pearson M."/>
            <person name="Howarth C."/>
            <person name="Larson L."/>
            <person name="White J."/>
            <person name="Zeng Q."/>
            <person name="Kodira C."/>
            <person name="Yandava C."/>
            <person name="Alvarado L."/>
            <person name="O'Leary S."/>
            <person name="Szabo L."/>
            <person name="Dean R."/>
            <person name="Schein J."/>
        </authorList>
    </citation>
    <scope>NUCLEOTIDE SEQUENCE</scope>
    <source>
        <strain>CRL 75-36-700-3</strain>
    </source>
</reference>
<dbReference type="PANTHER" id="PTHR33069">
    <property type="entry name" value="CHROMOSOME 7, WHOLE GENOME SHOTGUN SEQUENCE-RELATED"/>
    <property type="match status" value="1"/>
</dbReference>
<organism evidence="1 2">
    <name type="scientific">Puccinia graminis f. sp. tritici (strain CRL 75-36-700-3 / race SCCL)</name>
    <name type="common">Black stem rust fungus</name>
    <dbReference type="NCBI Taxonomy" id="418459"/>
    <lineage>
        <taxon>Eukaryota</taxon>
        <taxon>Fungi</taxon>
        <taxon>Dikarya</taxon>
        <taxon>Basidiomycota</taxon>
        <taxon>Pucciniomycotina</taxon>
        <taxon>Pucciniomycetes</taxon>
        <taxon>Pucciniales</taxon>
        <taxon>Pucciniaceae</taxon>
        <taxon>Puccinia</taxon>
    </lineage>
</organism>
<dbReference type="PANTHER" id="PTHR33069:SF3">
    <property type="entry name" value="DYNEIN HEAVY CHAIN TAIL DOMAIN-CONTAINING PROTEIN"/>
    <property type="match status" value="1"/>
</dbReference>
<sequence length="385" mass="44544">MSLSESKLDDLRVLAMSFRGATFSILKDDESRGFAFTEQVLSADDMNAHKAVLLQIETGFLPQVRQQLADLLKSLNIDAGEPDLRGCLQILSDLVGNIILLSMAIQSLAPLDPLYQASRIDCSYGVLKKFRIAYLGRQHQRFKSDELIMLFRACEKFCLEECWPRFHHKDEIVDKTEECFHIIDGMMRYSKRSDHDIIQEGWQLHLKRFDYFLQEQTERINQKEPIHPLLLSLRQATIPIIKLVRIFYRRITSTPASKPRITFGAQMSSWQILSLHSQVNRLYKSLVYVNYWIEELDGPPEYAVEKLRKWINAPAEYLFSSSAFIASYYEPSASGLDCHPPENLFKTLFLDLLTQFSEASEQLQTQVSKLHPLTYTTEFSTFLLP</sequence>
<dbReference type="Proteomes" id="UP000008783">
    <property type="component" value="Unassembled WGS sequence"/>
</dbReference>
<proteinExistence type="predicted"/>
<dbReference type="GeneID" id="10537557"/>
<dbReference type="HOGENOM" id="CLU_042830_0_0_1"/>
<protein>
    <submittedName>
        <fullName evidence="1">Uncharacterized protein</fullName>
    </submittedName>
</protein>
<evidence type="ECO:0000313" key="1">
    <source>
        <dbReference type="EMBL" id="EFP77181.2"/>
    </source>
</evidence>
<reference evidence="2" key="2">
    <citation type="journal article" date="2011" name="Proc. Natl. Acad. Sci. U.S.A.">
        <title>Obligate biotrophy features unraveled by the genomic analysis of rust fungi.</title>
        <authorList>
            <person name="Duplessis S."/>
            <person name="Cuomo C.A."/>
            <person name="Lin Y.-C."/>
            <person name="Aerts A."/>
            <person name="Tisserant E."/>
            <person name="Veneault-Fourrey C."/>
            <person name="Joly D.L."/>
            <person name="Hacquard S."/>
            <person name="Amselem J."/>
            <person name="Cantarel B.L."/>
            <person name="Chiu R."/>
            <person name="Coutinho P.M."/>
            <person name="Feau N."/>
            <person name="Field M."/>
            <person name="Frey P."/>
            <person name="Gelhaye E."/>
            <person name="Goldberg J."/>
            <person name="Grabherr M.G."/>
            <person name="Kodira C.D."/>
            <person name="Kohler A."/>
            <person name="Kuees U."/>
            <person name="Lindquist E.A."/>
            <person name="Lucas S.M."/>
            <person name="Mago R."/>
            <person name="Mauceli E."/>
            <person name="Morin E."/>
            <person name="Murat C."/>
            <person name="Pangilinan J.L."/>
            <person name="Park R."/>
            <person name="Pearson M."/>
            <person name="Quesneville H."/>
            <person name="Rouhier N."/>
            <person name="Sakthikumar S."/>
            <person name="Salamov A.A."/>
            <person name="Schmutz J."/>
            <person name="Selles B."/>
            <person name="Shapiro H."/>
            <person name="Tanguay P."/>
            <person name="Tuskan G.A."/>
            <person name="Henrissat B."/>
            <person name="Van de Peer Y."/>
            <person name="Rouze P."/>
            <person name="Ellis J.G."/>
            <person name="Dodds P.N."/>
            <person name="Schein J.E."/>
            <person name="Zhong S."/>
            <person name="Hamelin R.C."/>
            <person name="Grigoriev I.V."/>
            <person name="Szabo L.J."/>
            <person name="Martin F."/>
        </authorList>
    </citation>
    <scope>NUCLEOTIDE SEQUENCE [LARGE SCALE GENOMIC DNA]</scope>
    <source>
        <strain evidence="2">CRL 75-36-700-3 / race SCCL</strain>
    </source>
</reference>
<dbReference type="AlphaFoldDB" id="E3JYQ6"/>
<dbReference type="VEuPathDB" id="FungiDB:PGTG_03137"/>
<keyword evidence="2" id="KW-1185">Reference proteome</keyword>
<evidence type="ECO:0000313" key="2">
    <source>
        <dbReference type="Proteomes" id="UP000008783"/>
    </source>
</evidence>
<dbReference type="KEGG" id="pgr:PGTG_03137"/>
<dbReference type="OrthoDB" id="2507585at2759"/>
<gene>
    <name evidence="1" type="ORF">PGTG_03137</name>
</gene>
<dbReference type="InParanoid" id="E3JYQ6"/>
<dbReference type="EMBL" id="DS178267">
    <property type="protein sequence ID" value="EFP77181.2"/>
    <property type="molecule type" value="Genomic_DNA"/>
</dbReference>
<accession>E3JYQ6</accession>
<name>E3JYQ6_PUCGT</name>